<dbReference type="InterPro" id="IPR051791">
    <property type="entry name" value="Pra-immunoreactive"/>
</dbReference>
<protein>
    <submittedName>
        <fullName evidence="8">RDD family protein</fullName>
    </submittedName>
</protein>
<dbReference type="GO" id="GO:0005886">
    <property type="term" value="C:plasma membrane"/>
    <property type="evidence" value="ECO:0007669"/>
    <property type="project" value="UniProtKB-SubCell"/>
</dbReference>
<gene>
    <name evidence="8" type="ORF">GFB47_14985</name>
</gene>
<evidence type="ECO:0000256" key="1">
    <source>
        <dbReference type="ARBA" id="ARBA00004651"/>
    </source>
</evidence>
<evidence type="ECO:0000256" key="2">
    <source>
        <dbReference type="ARBA" id="ARBA00022475"/>
    </source>
</evidence>
<dbReference type="RefSeq" id="WP_153448830.1">
    <property type="nucleotide sequence ID" value="NZ_CP045700.1"/>
</dbReference>
<evidence type="ECO:0000313" key="8">
    <source>
        <dbReference type="EMBL" id="QGA66697.1"/>
    </source>
</evidence>
<evidence type="ECO:0000256" key="3">
    <source>
        <dbReference type="ARBA" id="ARBA00022692"/>
    </source>
</evidence>
<keyword evidence="4 6" id="KW-1133">Transmembrane helix</keyword>
<keyword evidence="5 6" id="KW-0472">Membrane</keyword>
<evidence type="ECO:0000259" key="7">
    <source>
        <dbReference type="Pfam" id="PF06271"/>
    </source>
</evidence>
<dbReference type="EMBL" id="CP045700">
    <property type="protein sequence ID" value="QGA66697.1"/>
    <property type="molecule type" value="Genomic_DNA"/>
</dbReference>
<accession>A0A5Q0TNR7</accession>
<reference evidence="8 9" key="1">
    <citation type="submission" date="2019-10" db="EMBL/GenBank/DDBJ databases">
        <title>Vibrio sp. nov., isolated from Coralline algae surface.</title>
        <authorList>
            <person name="Geng Y."/>
            <person name="Zhang X."/>
        </authorList>
    </citation>
    <scope>NUCLEOTIDE SEQUENCE [LARGE SCALE GENOMIC DNA]</scope>
    <source>
        <strain evidence="8 9">SM1977</strain>
    </source>
</reference>
<keyword evidence="2" id="KW-1003">Cell membrane</keyword>
<proteinExistence type="predicted"/>
<keyword evidence="9" id="KW-1185">Reference proteome</keyword>
<dbReference type="PANTHER" id="PTHR36115:SF4">
    <property type="entry name" value="MEMBRANE PROTEIN"/>
    <property type="match status" value="1"/>
</dbReference>
<feature type="transmembrane region" description="Helical" evidence="6">
    <location>
        <begin position="70"/>
        <end position="91"/>
    </location>
</feature>
<dbReference type="Proteomes" id="UP000348942">
    <property type="component" value="Chromosome 2"/>
</dbReference>
<feature type="transmembrane region" description="Helical" evidence="6">
    <location>
        <begin position="125"/>
        <end position="144"/>
    </location>
</feature>
<dbReference type="InterPro" id="IPR010432">
    <property type="entry name" value="RDD"/>
</dbReference>
<evidence type="ECO:0000256" key="4">
    <source>
        <dbReference type="ARBA" id="ARBA00022989"/>
    </source>
</evidence>
<dbReference type="Pfam" id="PF06271">
    <property type="entry name" value="RDD"/>
    <property type="match status" value="1"/>
</dbReference>
<name>A0A5Q0TNR7_9VIBR</name>
<evidence type="ECO:0000256" key="5">
    <source>
        <dbReference type="ARBA" id="ARBA00023136"/>
    </source>
</evidence>
<keyword evidence="3 6" id="KW-0812">Transmembrane</keyword>
<organism evidence="8 9">
    <name type="scientific">Vibrio algicola</name>
    <dbReference type="NCBI Taxonomy" id="2662262"/>
    <lineage>
        <taxon>Bacteria</taxon>
        <taxon>Pseudomonadati</taxon>
        <taxon>Pseudomonadota</taxon>
        <taxon>Gammaproteobacteria</taxon>
        <taxon>Vibrionales</taxon>
        <taxon>Vibrionaceae</taxon>
        <taxon>Vibrio</taxon>
    </lineage>
</organism>
<evidence type="ECO:0000313" key="9">
    <source>
        <dbReference type="Proteomes" id="UP000348942"/>
    </source>
</evidence>
<dbReference type="AlphaFoldDB" id="A0A5Q0TNR7"/>
<dbReference type="PANTHER" id="PTHR36115">
    <property type="entry name" value="PROLINE-RICH ANTIGEN HOMOLOG-RELATED"/>
    <property type="match status" value="1"/>
</dbReference>
<evidence type="ECO:0000256" key="6">
    <source>
        <dbReference type="SAM" id="Phobius"/>
    </source>
</evidence>
<feature type="domain" description="RDD" evidence="7">
    <location>
        <begin position="16"/>
        <end position="157"/>
    </location>
</feature>
<feature type="transmembrane region" description="Helical" evidence="6">
    <location>
        <begin position="30"/>
        <end position="49"/>
    </location>
</feature>
<sequence length="175" mass="19774">MVNFNNVVGTPTEYEYVGFWARVGASLVDTILYSCLLLLLPIGNMFNNVERYSMQNDMGSFHSISTSWSSVLPSGTLWSYLPLLIITVLFWRYRSATPGKMMIKAKVVDAKTGLPLTTTQSVIRYLGYFVSTFLFFLGFFWVAVDSKKQGLHDKLAGSVVIRPKSNTFQPDWSNK</sequence>
<comment type="subcellular location">
    <subcellularLocation>
        <location evidence="1">Cell membrane</location>
        <topology evidence="1">Multi-pass membrane protein</topology>
    </subcellularLocation>
</comment>